<feature type="signal peptide" evidence="1">
    <location>
        <begin position="1"/>
        <end position="19"/>
    </location>
</feature>
<evidence type="ECO:0000256" key="1">
    <source>
        <dbReference type="SAM" id="SignalP"/>
    </source>
</evidence>
<accession>A0ABW5LDU1</accession>
<sequence>MKTIILMLCMAFTMSMTNAQTSSNSKVTVNYSSDDTSDNGYKINISISNTDDIYTLKASFPSHKTDEVKSFLKEHLNAKMSTSYGSYIWNYNTRGEEGYKVKLRKGKLSIFLDKEAVSIDLVEDLIDAFSDLRDLIKDK</sequence>
<proteinExistence type="predicted"/>
<evidence type="ECO:0000313" key="2">
    <source>
        <dbReference type="EMBL" id="MFD2561981.1"/>
    </source>
</evidence>
<feature type="chain" id="PRO_5046873590" evidence="1">
    <location>
        <begin position="20"/>
        <end position="139"/>
    </location>
</feature>
<reference evidence="3" key="1">
    <citation type="journal article" date="2019" name="Int. J. Syst. Evol. Microbiol.">
        <title>The Global Catalogue of Microorganisms (GCM) 10K type strain sequencing project: providing services to taxonomists for standard genome sequencing and annotation.</title>
        <authorList>
            <consortium name="The Broad Institute Genomics Platform"/>
            <consortium name="The Broad Institute Genome Sequencing Center for Infectious Disease"/>
            <person name="Wu L."/>
            <person name="Ma J."/>
        </authorList>
    </citation>
    <scope>NUCLEOTIDE SEQUENCE [LARGE SCALE GENOMIC DNA]</scope>
    <source>
        <strain evidence="3">KCTC 52274</strain>
    </source>
</reference>
<dbReference type="Proteomes" id="UP001597319">
    <property type="component" value="Unassembled WGS sequence"/>
</dbReference>
<protein>
    <submittedName>
        <fullName evidence="2">Uncharacterized protein</fullName>
    </submittedName>
</protein>
<keyword evidence="1" id="KW-0732">Signal</keyword>
<name>A0ABW5LDU1_9FLAO</name>
<dbReference type="RefSeq" id="WP_378290172.1">
    <property type="nucleotide sequence ID" value="NZ_JBHULE010000008.1"/>
</dbReference>
<dbReference type="EMBL" id="JBHULE010000008">
    <property type="protein sequence ID" value="MFD2561981.1"/>
    <property type="molecule type" value="Genomic_DNA"/>
</dbReference>
<keyword evidence="3" id="KW-1185">Reference proteome</keyword>
<organism evidence="2 3">
    <name type="scientific">Aquimarina rubra</name>
    <dbReference type="NCBI Taxonomy" id="1920033"/>
    <lineage>
        <taxon>Bacteria</taxon>
        <taxon>Pseudomonadati</taxon>
        <taxon>Bacteroidota</taxon>
        <taxon>Flavobacteriia</taxon>
        <taxon>Flavobacteriales</taxon>
        <taxon>Flavobacteriaceae</taxon>
        <taxon>Aquimarina</taxon>
    </lineage>
</organism>
<gene>
    <name evidence="2" type="ORF">ACFSR1_04820</name>
</gene>
<comment type="caution">
    <text evidence="2">The sequence shown here is derived from an EMBL/GenBank/DDBJ whole genome shotgun (WGS) entry which is preliminary data.</text>
</comment>
<evidence type="ECO:0000313" key="3">
    <source>
        <dbReference type="Proteomes" id="UP001597319"/>
    </source>
</evidence>